<name>A0A328DQT4_9ASTE</name>
<gene>
    <name evidence="1" type="ORF">DM860_017812</name>
</gene>
<dbReference type="Proteomes" id="UP000249390">
    <property type="component" value="Unassembled WGS sequence"/>
</dbReference>
<dbReference type="AlphaFoldDB" id="A0A328DQT4"/>
<protein>
    <submittedName>
        <fullName evidence="1">Uncharacterized protein</fullName>
    </submittedName>
</protein>
<sequence length="65" mass="7804">MMPTRDRWMLLLGLYRHLMRNQSLWVLGGVWSQGKNLKELTEGHHQEWSLRLNLTQHGETYQVQT</sequence>
<organism evidence="1 2">
    <name type="scientific">Cuscuta australis</name>
    <dbReference type="NCBI Taxonomy" id="267555"/>
    <lineage>
        <taxon>Eukaryota</taxon>
        <taxon>Viridiplantae</taxon>
        <taxon>Streptophyta</taxon>
        <taxon>Embryophyta</taxon>
        <taxon>Tracheophyta</taxon>
        <taxon>Spermatophyta</taxon>
        <taxon>Magnoliopsida</taxon>
        <taxon>eudicotyledons</taxon>
        <taxon>Gunneridae</taxon>
        <taxon>Pentapetalae</taxon>
        <taxon>asterids</taxon>
        <taxon>lamiids</taxon>
        <taxon>Solanales</taxon>
        <taxon>Convolvulaceae</taxon>
        <taxon>Cuscuteae</taxon>
        <taxon>Cuscuta</taxon>
        <taxon>Cuscuta subgen. Grammica</taxon>
        <taxon>Cuscuta sect. Cleistogrammica</taxon>
    </lineage>
</organism>
<accession>A0A328DQT4</accession>
<comment type="caution">
    <text evidence="1">The sequence shown here is derived from an EMBL/GenBank/DDBJ whole genome shotgun (WGS) entry which is preliminary data.</text>
</comment>
<reference evidence="1 2" key="1">
    <citation type="submission" date="2018-06" db="EMBL/GenBank/DDBJ databases">
        <title>The Genome of Cuscuta australis (Dodder) Provides Insight into the Evolution of Plant Parasitism.</title>
        <authorList>
            <person name="Liu H."/>
        </authorList>
    </citation>
    <scope>NUCLEOTIDE SEQUENCE [LARGE SCALE GENOMIC DNA]</scope>
    <source>
        <strain evidence="2">cv. Yunnan</strain>
        <tissue evidence="1">Vines</tissue>
    </source>
</reference>
<proteinExistence type="predicted"/>
<evidence type="ECO:0000313" key="2">
    <source>
        <dbReference type="Proteomes" id="UP000249390"/>
    </source>
</evidence>
<dbReference type="EMBL" id="NQVE01000104">
    <property type="protein sequence ID" value="RAL48035.1"/>
    <property type="molecule type" value="Genomic_DNA"/>
</dbReference>
<evidence type="ECO:0000313" key="1">
    <source>
        <dbReference type="EMBL" id="RAL48035.1"/>
    </source>
</evidence>
<keyword evidence="2" id="KW-1185">Reference proteome</keyword>